<dbReference type="AlphaFoldDB" id="A0A974BTJ8"/>
<organism evidence="2 3">
    <name type="scientific">Xenopus laevis</name>
    <name type="common">African clawed frog</name>
    <dbReference type="NCBI Taxonomy" id="8355"/>
    <lineage>
        <taxon>Eukaryota</taxon>
        <taxon>Metazoa</taxon>
        <taxon>Chordata</taxon>
        <taxon>Craniata</taxon>
        <taxon>Vertebrata</taxon>
        <taxon>Euteleostomi</taxon>
        <taxon>Amphibia</taxon>
        <taxon>Batrachia</taxon>
        <taxon>Anura</taxon>
        <taxon>Pipoidea</taxon>
        <taxon>Pipidae</taxon>
        <taxon>Xenopodinae</taxon>
        <taxon>Xenopus</taxon>
        <taxon>Xenopus</taxon>
    </lineage>
</organism>
<dbReference type="Proteomes" id="UP000694892">
    <property type="component" value="Chromosome 9_10S"/>
</dbReference>
<evidence type="ECO:0000256" key="1">
    <source>
        <dbReference type="SAM" id="MobiDB-lite"/>
    </source>
</evidence>
<feature type="region of interest" description="Disordered" evidence="1">
    <location>
        <begin position="1"/>
        <end position="28"/>
    </location>
</feature>
<gene>
    <name evidence="2" type="ORF">XELAEV_18046301mg</name>
</gene>
<name>A0A974BTJ8_XENLA</name>
<sequence>MHSRRIDFRSRPKFQLRATKSPRNQANKSPRICQCANSLTVQCVANLGYTSVNSNLPLYIVFHSYSAGFDCFTSALWSEEKF</sequence>
<accession>A0A974BTJ8</accession>
<feature type="compositionally biased region" description="Basic and acidic residues" evidence="1">
    <location>
        <begin position="1"/>
        <end position="10"/>
    </location>
</feature>
<proteinExistence type="predicted"/>
<dbReference type="EMBL" id="CM004483">
    <property type="protein sequence ID" value="OCT60285.1"/>
    <property type="molecule type" value="Genomic_DNA"/>
</dbReference>
<evidence type="ECO:0000313" key="3">
    <source>
        <dbReference type="Proteomes" id="UP000694892"/>
    </source>
</evidence>
<protein>
    <submittedName>
        <fullName evidence="2">Uncharacterized protein</fullName>
    </submittedName>
</protein>
<evidence type="ECO:0000313" key="2">
    <source>
        <dbReference type="EMBL" id="OCT60285.1"/>
    </source>
</evidence>
<reference evidence="3" key="1">
    <citation type="journal article" date="2016" name="Nature">
        <title>Genome evolution in the allotetraploid frog Xenopus laevis.</title>
        <authorList>
            <person name="Session A.M."/>
            <person name="Uno Y."/>
            <person name="Kwon T."/>
            <person name="Chapman J.A."/>
            <person name="Toyoda A."/>
            <person name="Takahashi S."/>
            <person name="Fukui A."/>
            <person name="Hikosaka A."/>
            <person name="Suzuki A."/>
            <person name="Kondo M."/>
            <person name="van Heeringen S.J."/>
            <person name="Quigley I."/>
            <person name="Heinz S."/>
            <person name="Ogino H."/>
            <person name="Ochi H."/>
            <person name="Hellsten U."/>
            <person name="Lyons J.B."/>
            <person name="Simakov O."/>
            <person name="Putnam N."/>
            <person name="Stites J."/>
            <person name="Kuroki Y."/>
            <person name="Tanaka T."/>
            <person name="Michiue T."/>
            <person name="Watanabe M."/>
            <person name="Bogdanovic O."/>
            <person name="Lister R."/>
            <person name="Georgiou G."/>
            <person name="Paranjpe S.S."/>
            <person name="van Kruijsbergen I."/>
            <person name="Shu S."/>
            <person name="Carlson J."/>
            <person name="Kinoshita T."/>
            <person name="Ohta Y."/>
            <person name="Mawaribuchi S."/>
            <person name="Jenkins J."/>
            <person name="Grimwood J."/>
            <person name="Schmutz J."/>
            <person name="Mitros T."/>
            <person name="Mozaffari S.V."/>
            <person name="Suzuki Y."/>
            <person name="Haramoto Y."/>
            <person name="Yamamoto T.S."/>
            <person name="Takagi C."/>
            <person name="Heald R."/>
            <person name="Miller K."/>
            <person name="Haudenschild C."/>
            <person name="Kitzman J."/>
            <person name="Nakayama T."/>
            <person name="Izutsu Y."/>
            <person name="Robert J."/>
            <person name="Fortriede J."/>
            <person name="Burns K."/>
            <person name="Lotay V."/>
            <person name="Karimi K."/>
            <person name="Yasuoka Y."/>
            <person name="Dichmann D.S."/>
            <person name="Flajnik M.F."/>
            <person name="Houston D.W."/>
            <person name="Shendure J."/>
            <person name="DuPasquier L."/>
            <person name="Vize P.D."/>
            <person name="Zorn A.M."/>
            <person name="Ito M."/>
            <person name="Marcotte E.M."/>
            <person name="Wallingford J.B."/>
            <person name="Ito Y."/>
            <person name="Asashima M."/>
            <person name="Ueno N."/>
            <person name="Matsuda Y."/>
            <person name="Veenstra G.J."/>
            <person name="Fujiyama A."/>
            <person name="Harland R.M."/>
            <person name="Taira M."/>
            <person name="Rokhsar D.S."/>
        </authorList>
    </citation>
    <scope>NUCLEOTIDE SEQUENCE [LARGE SCALE GENOMIC DNA]</scope>
    <source>
        <strain evidence="3">J</strain>
    </source>
</reference>